<dbReference type="HOGENOM" id="CLU_2609972_0_0_1"/>
<proteinExistence type="predicted"/>
<organism evidence="1 2">
    <name type="scientific">Oryza glaberrima</name>
    <name type="common">African rice</name>
    <dbReference type="NCBI Taxonomy" id="4538"/>
    <lineage>
        <taxon>Eukaryota</taxon>
        <taxon>Viridiplantae</taxon>
        <taxon>Streptophyta</taxon>
        <taxon>Embryophyta</taxon>
        <taxon>Tracheophyta</taxon>
        <taxon>Spermatophyta</taxon>
        <taxon>Magnoliopsida</taxon>
        <taxon>Liliopsida</taxon>
        <taxon>Poales</taxon>
        <taxon>Poaceae</taxon>
        <taxon>BOP clade</taxon>
        <taxon>Oryzoideae</taxon>
        <taxon>Oryzeae</taxon>
        <taxon>Oryzinae</taxon>
        <taxon>Oryza</taxon>
    </lineage>
</organism>
<dbReference type="EnsemblPlants" id="ORGLA09G0173400.1">
    <property type="protein sequence ID" value="ORGLA09G0173400.1"/>
    <property type="gene ID" value="ORGLA09G0173400"/>
</dbReference>
<accession>I1QRQ5</accession>
<protein>
    <submittedName>
        <fullName evidence="1">Uncharacterized protein</fullName>
    </submittedName>
</protein>
<evidence type="ECO:0000313" key="2">
    <source>
        <dbReference type="Proteomes" id="UP000007306"/>
    </source>
</evidence>
<evidence type="ECO:0000313" key="1">
    <source>
        <dbReference type="EnsemblPlants" id="ORGLA09G0173400.1"/>
    </source>
</evidence>
<reference evidence="1" key="1">
    <citation type="submission" date="2015-06" db="UniProtKB">
        <authorList>
            <consortium name="EnsemblPlants"/>
        </authorList>
    </citation>
    <scope>IDENTIFICATION</scope>
</reference>
<dbReference type="AlphaFoldDB" id="I1QRQ5"/>
<dbReference type="Gramene" id="ORGLA09G0173400.1">
    <property type="protein sequence ID" value="ORGLA09G0173400.1"/>
    <property type="gene ID" value="ORGLA09G0173400"/>
</dbReference>
<reference evidence="2" key="2">
    <citation type="submission" date="2018-04" db="EMBL/GenBank/DDBJ databases">
        <title>OglaRS2 (Oryza glaberrima Reference Sequence Version 2).</title>
        <authorList>
            <person name="Zhang J."/>
            <person name="Kudrna D."/>
            <person name="Lee S."/>
            <person name="Talag J."/>
            <person name="Rajasekar S."/>
            <person name="Wing R.A."/>
        </authorList>
    </citation>
    <scope>NUCLEOTIDE SEQUENCE [LARGE SCALE GENOMIC DNA]</scope>
    <source>
        <strain evidence="2">cv. IRGC 96717</strain>
    </source>
</reference>
<name>I1QRQ5_ORYGL</name>
<dbReference type="Proteomes" id="UP000007306">
    <property type="component" value="Unassembled WGS sequence"/>
</dbReference>
<keyword evidence="2" id="KW-1185">Reference proteome</keyword>
<sequence>MLSDCNKTPRITQPKAMHRSWIVVTPSKTRGMDSPATTVGLSPPLLSLVVHNEPCYTKCPAVAHSGLWLARLMFHNRNS</sequence>